<comment type="caution">
    <text evidence="1">The sequence shown here is derived from an EMBL/GenBank/DDBJ whole genome shotgun (WGS) entry which is preliminary data.</text>
</comment>
<dbReference type="EMBL" id="JAAMPC010000009">
    <property type="protein sequence ID" value="KAG2295916.1"/>
    <property type="molecule type" value="Genomic_DNA"/>
</dbReference>
<name>A0A8X7RXI4_BRACI</name>
<keyword evidence="2" id="KW-1185">Reference proteome</keyword>
<protein>
    <submittedName>
        <fullName evidence="1">Uncharacterized protein</fullName>
    </submittedName>
</protein>
<evidence type="ECO:0000313" key="1">
    <source>
        <dbReference type="EMBL" id="KAG2295916.1"/>
    </source>
</evidence>
<reference evidence="1 2" key="1">
    <citation type="submission" date="2020-02" db="EMBL/GenBank/DDBJ databases">
        <authorList>
            <person name="Ma Q."/>
            <person name="Huang Y."/>
            <person name="Song X."/>
            <person name="Pei D."/>
        </authorList>
    </citation>
    <scope>NUCLEOTIDE SEQUENCE [LARGE SCALE GENOMIC DNA]</scope>
    <source>
        <strain evidence="1">Sxm20200214</strain>
        <tissue evidence="1">Leaf</tissue>
    </source>
</reference>
<dbReference type="OrthoDB" id="1104113at2759"/>
<proteinExistence type="predicted"/>
<organism evidence="1 2">
    <name type="scientific">Brassica carinata</name>
    <name type="common">Ethiopian mustard</name>
    <name type="synonym">Abyssinian cabbage</name>
    <dbReference type="NCBI Taxonomy" id="52824"/>
    <lineage>
        <taxon>Eukaryota</taxon>
        <taxon>Viridiplantae</taxon>
        <taxon>Streptophyta</taxon>
        <taxon>Embryophyta</taxon>
        <taxon>Tracheophyta</taxon>
        <taxon>Spermatophyta</taxon>
        <taxon>Magnoliopsida</taxon>
        <taxon>eudicotyledons</taxon>
        <taxon>Gunneridae</taxon>
        <taxon>Pentapetalae</taxon>
        <taxon>rosids</taxon>
        <taxon>malvids</taxon>
        <taxon>Brassicales</taxon>
        <taxon>Brassicaceae</taxon>
        <taxon>Brassiceae</taxon>
        <taxon>Brassica</taxon>
    </lineage>
</organism>
<dbReference type="Proteomes" id="UP000886595">
    <property type="component" value="Unassembled WGS sequence"/>
</dbReference>
<gene>
    <name evidence="1" type="ORF">Bca52824_042585</name>
</gene>
<accession>A0A8X7RXI4</accession>
<sequence>MDSNPYRSFNFVDLLQSQQETDIGSESFTIPLFGTQVTEGSNFEPDSPVETRGKKQVTDGKDLDEFQKMWRIKQEDLVIKEKLSKMKLLDRLMAKQEPLDDGEEALKKKLFTSCCCLIRSCDCSCSPFGS</sequence>
<evidence type="ECO:0000313" key="2">
    <source>
        <dbReference type="Proteomes" id="UP000886595"/>
    </source>
</evidence>
<dbReference type="AlphaFoldDB" id="A0A8X7RXI4"/>